<name>A0A1V5SJ98_9BACT</name>
<evidence type="ECO:0000256" key="3">
    <source>
        <dbReference type="SAM" id="SignalP"/>
    </source>
</evidence>
<protein>
    <submittedName>
        <fullName evidence="5">D-allose-binding periplasmic protein</fullName>
    </submittedName>
</protein>
<accession>A0A1V5SJ98</accession>
<reference evidence="5" key="1">
    <citation type="submission" date="2017-02" db="EMBL/GenBank/DDBJ databases">
        <title>Delving into the versatile metabolic prowess of the omnipresent phylum Bacteroidetes.</title>
        <authorList>
            <person name="Nobu M.K."/>
            <person name="Mei R."/>
            <person name="Narihiro T."/>
            <person name="Kuroda K."/>
            <person name="Liu W.-T."/>
        </authorList>
    </citation>
    <scope>NUCLEOTIDE SEQUENCE</scope>
    <source>
        <strain evidence="5">ADurb.Bin276</strain>
    </source>
</reference>
<dbReference type="PANTHER" id="PTHR30036:SF7">
    <property type="entry name" value="ABC TRANSPORTER PERIPLASMIC-BINDING PROTEIN YPHF"/>
    <property type="match status" value="1"/>
</dbReference>
<evidence type="ECO:0000256" key="1">
    <source>
        <dbReference type="ARBA" id="ARBA00004196"/>
    </source>
</evidence>
<evidence type="ECO:0000256" key="2">
    <source>
        <dbReference type="ARBA" id="ARBA00007639"/>
    </source>
</evidence>
<proteinExistence type="inferred from homology"/>
<feature type="signal peptide" evidence="3">
    <location>
        <begin position="1"/>
        <end position="26"/>
    </location>
</feature>
<dbReference type="InterPro" id="IPR025997">
    <property type="entry name" value="SBP_2_dom"/>
</dbReference>
<dbReference type="PANTHER" id="PTHR30036">
    <property type="entry name" value="D-XYLOSE-BINDING PERIPLASMIC PROTEIN"/>
    <property type="match status" value="1"/>
</dbReference>
<dbReference type="Gene3D" id="3.40.50.2300">
    <property type="match status" value="2"/>
</dbReference>
<comment type="caution">
    <text evidence="5">The sequence shown here is derived from an EMBL/GenBank/DDBJ whole genome shotgun (WGS) entry which is preliminary data.</text>
</comment>
<comment type="subcellular location">
    <subcellularLocation>
        <location evidence="1">Cell envelope</location>
    </subcellularLocation>
</comment>
<dbReference type="AlphaFoldDB" id="A0A1V5SJ98"/>
<evidence type="ECO:0000259" key="4">
    <source>
        <dbReference type="Pfam" id="PF13407"/>
    </source>
</evidence>
<evidence type="ECO:0000313" key="5">
    <source>
        <dbReference type="EMBL" id="OQA54630.1"/>
    </source>
</evidence>
<comment type="similarity">
    <text evidence="2">Belongs to the bacterial solute-binding protein 2 family.</text>
</comment>
<feature type="domain" description="Periplasmic binding protein" evidence="4">
    <location>
        <begin position="79"/>
        <end position="309"/>
    </location>
</feature>
<keyword evidence="3" id="KW-0732">Signal</keyword>
<dbReference type="Pfam" id="PF13407">
    <property type="entry name" value="Peripla_BP_4"/>
    <property type="match status" value="1"/>
</dbReference>
<dbReference type="CDD" id="cd01536">
    <property type="entry name" value="PBP1_ABC_sugar_binding-like"/>
    <property type="match status" value="1"/>
</dbReference>
<dbReference type="EMBL" id="MWBQ01000203">
    <property type="protein sequence ID" value="OQA54630.1"/>
    <property type="molecule type" value="Genomic_DNA"/>
</dbReference>
<dbReference type="Proteomes" id="UP000485569">
    <property type="component" value="Unassembled WGS sequence"/>
</dbReference>
<dbReference type="GO" id="GO:0030246">
    <property type="term" value="F:carbohydrate binding"/>
    <property type="evidence" value="ECO:0007669"/>
    <property type="project" value="TreeGrafter"/>
</dbReference>
<dbReference type="InterPro" id="IPR050555">
    <property type="entry name" value="Bact_Solute-Bind_Prot2"/>
</dbReference>
<dbReference type="SUPFAM" id="SSF53822">
    <property type="entry name" value="Periplasmic binding protein-like I"/>
    <property type="match status" value="1"/>
</dbReference>
<dbReference type="InterPro" id="IPR028082">
    <property type="entry name" value="Peripla_BP_I"/>
</dbReference>
<feature type="chain" id="PRO_5012844853" evidence="3">
    <location>
        <begin position="27"/>
        <end position="338"/>
    </location>
</feature>
<sequence length="338" mass="36658">MSKTRLLLVALLGIFCASLFIGIAFAADFVPAAELKAPAGASLYVLPVDQVSEKPLRIATIMVQNNPFGMAVMKGTLFAKEVLKDRNCKVDWISVPDFDPKKFEDAMQNVITAQYDAVTLFGLSEALQPVVDKAMDAGVKVYSFNTEPGLKSKRIAFWGQDGFTGGQKCGQLLMDAMDGEGKYAIITGSFNVLGHELRRTGARDVIDKNEKMVLVGEFENQDKAEEAYNVTQNLITSNPDLKGIYVTAGGPFGAAKAIKDAGLTGKLKLVCHDWMEETVAYIRSGEVTACLDQDPFNQGYAPVVSAFNQIVAGIVPEAINWFEGDVATPENVNEKIPQ</sequence>
<organism evidence="5">
    <name type="scientific">Candidatus Atribacter allofermentans</name>
    <dbReference type="NCBI Taxonomy" id="1852833"/>
    <lineage>
        <taxon>Bacteria</taxon>
        <taxon>Pseudomonadati</taxon>
        <taxon>Atribacterota</taxon>
        <taxon>Atribacteria</taxon>
        <taxon>Atribacterales</taxon>
        <taxon>Atribacteraceae</taxon>
        <taxon>Atribacter</taxon>
    </lineage>
</organism>
<gene>
    <name evidence="5" type="primary">alsB_7</name>
    <name evidence="5" type="ORF">BWY41_01965</name>
</gene>
<dbReference type="GO" id="GO:0030288">
    <property type="term" value="C:outer membrane-bounded periplasmic space"/>
    <property type="evidence" value="ECO:0007669"/>
    <property type="project" value="TreeGrafter"/>
</dbReference>